<dbReference type="EMBL" id="CP047657">
    <property type="protein sequence ID" value="QHJ14070.1"/>
    <property type="molecule type" value="Genomic_DNA"/>
</dbReference>
<keyword evidence="2" id="KW-1185">Reference proteome</keyword>
<proteinExistence type="predicted"/>
<keyword evidence="1" id="KW-0614">Plasmid</keyword>
<evidence type="ECO:0000313" key="2">
    <source>
        <dbReference type="Proteomes" id="UP000464524"/>
    </source>
</evidence>
<geneLocation type="plasmid" evidence="1 2">
    <name>unnamed</name>
</geneLocation>
<gene>
    <name evidence="1" type="ORF">FX988_04352</name>
</gene>
<sequence>MTLLLSQIHQFATYKEANAMAATLDAQGIEHPSFQCGDFIVMCWAELQTVKSNPFVLYDEGEEESVTGSIGYDAELGLSVNIDGYGLIAYIEQYDGITRLFVYDDVEQDTPSHTIKLPCLHAPTGEVAA</sequence>
<evidence type="ECO:0000313" key="1">
    <source>
        <dbReference type="EMBL" id="QHJ14070.1"/>
    </source>
</evidence>
<name>A0A857JS64_9ALTE</name>
<dbReference type="Proteomes" id="UP000464524">
    <property type="component" value="Plasmid unnamed"/>
</dbReference>
<dbReference type="KEGG" id="pmes:FX988_04352"/>
<organism evidence="1 2">
    <name type="scientific">Paraglaciecola mesophila</name>
    <dbReference type="NCBI Taxonomy" id="197222"/>
    <lineage>
        <taxon>Bacteria</taxon>
        <taxon>Pseudomonadati</taxon>
        <taxon>Pseudomonadota</taxon>
        <taxon>Gammaproteobacteria</taxon>
        <taxon>Alteromonadales</taxon>
        <taxon>Alteromonadaceae</taxon>
        <taxon>Paraglaciecola</taxon>
    </lineage>
</organism>
<accession>A0A857JS64</accession>
<protein>
    <submittedName>
        <fullName evidence="1">Uncharacterized protein</fullName>
    </submittedName>
</protein>
<dbReference type="AlphaFoldDB" id="A0A857JS64"/>
<reference evidence="1 2" key="1">
    <citation type="submission" date="2019-12" db="EMBL/GenBank/DDBJ databases">
        <title>Genome sequencing and assembly of endphytes of Porphyra tenera.</title>
        <authorList>
            <person name="Park J.M."/>
            <person name="Shin R."/>
            <person name="Jo S.H."/>
        </authorList>
    </citation>
    <scope>NUCLEOTIDE SEQUENCE [LARGE SCALE GENOMIC DNA]</scope>
    <source>
        <strain evidence="1 2">GPM4</strain>
        <plasmid evidence="1 2">unnamed</plasmid>
    </source>
</reference>